<evidence type="ECO:0000313" key="3">
    <source>
        <dbReference type="Proteomes" id="UP000770586"/>
    </source>
</evidence>
<sequence length="52" mass="5180">MSHDRPASGFGRRTRADGDGVAERTDARTPVLRSGRTAGTHAGGAAAGGTDA</sequence>
<feature type="compositionally biased region" description="Gly residues" evidence="1">
    <location>
        <begin position="41"/>
        <end position="52"/>
    </location>
</feature>
<dbReference type="EMBL" id="JAGGKE010000001">
    <property type="protein sequence ID" value="MBP1900797.1"/>
    <property type="molecule type" value="Genomic_DNA"/>
</dbReference>
<evidence type="ECO:0000313" key="2">
    <source>
        <dbReference type="EMBL" id="MBP1900797.1"/>
    </source>
</evidence>
<reference evidence="2 3" key="1">
    <citation type="submission" date="2021-03" db="EMBL/GenBank/DDBJ databases">
        <title>Genomic Encyclopedia of Type Strains, Phase IV (KMG-IV): sequencing the most valuable type-strain genomes for metagenomic binning, comparative biology and taxonomic classification.</title>
        <authorList>
            <person name="Goeker M."/>
        </authorList>
    </citation>
    <scope>NUCLEOTIDE SEQUENCE [LARGE SCALE GENOMIC DNA]</scope>
    <source>
        <strain evidence="2 3">DSM 12287</strain>
    </source>
</reference>
<protein>
    <submittedName>
        <fullName evidence="2">Uncharacterized protein</fullName>
    </submittedName>
</protein>
<organism evidence="2 3">
    <name type="scientific">Halorubrum trapanicum</name>
    <dbReference type="NCBI Taxonomy" id="29284"/>
    <lineage>
        <taxon>Archaea</taxon>
        <taxon>Methanobacteriati</taxon>
        <taxon>Methanobacteriota</taxon>
        <taxon>Stenosarchaea group</taxon>
        <taxon>Halobacteria</taxon>
        <taxon>Halobacteriales</taxon>
        <taxon>Haloferacaceae</taxon>
        <taxon>Halorubrum</taxon>
    </lineage>
</organism>
<evidence type="ECO:0000256" key="1">
    <source>
        <dbReference type="SAM" id="MobiDB-lite"/>
    </source>
</evidence>
<accession>A0A8J7R6J8</accession>
<gene>
    <name evidence="2" type="ORF">J2744_000449</name>
</gene>
<dbReference type="Proteomes" id="UP000770586">
    <property type="component" value="Unassembled WGS sequence"/>
</dbReference>
<keyword evidence="3" id="KW-1185">Reference proteome</keyword>
<feature type="region of interest" description="Disordered" evidence="1">
    <location>
        <begin position="1"/>
        <end position="52"/>
    </location>
</feature>
<dbReference type="AlphaFoldDB" id="A0A8J7R6J8"/>
<dbReference type="RefSeq" id="WP_209543916.1">
    <property type="nucleotide sequence ID" value="NZ_BAAADX010000010.1"/>
</dbReference>
<comment type="caution">
    <text evidence="2">The sequence shown here is derived from an EMBL/GenBank/DDBJ whole genome shotgun (WGS) entry which is preliminary data.</text>
</comment>
<feature type="compositionally biased region" description="Basic and acidic residues" evidence="1">
    <location>
        <begin position="14"/>
        <end position="27"/>
    </location>
</feature>
<proteinExistence type="predicted"/>
<name>A0A8J7R6J8_9EURY</name>